<dbReference type="InterPro" id="IPR001261">
    <property type="entry name" value="ArgE/DapE_CS"/>
</dbReference>
<dbReference type="Proteomes" id="UP001500928">
    <property type="component" value="Unassembled WGS sequence"/>
</dbReference>
<evidence type="ECO:0000256" key="2">
    <source>
        <dbReference type="ARBA" id="ARBA00006247"/>
    </source>
</evidence>
<dbReference type="Gene3D" id="3.30.70.360">
    <property type="match status" value="1"/>
</dbReference>
<dbReference type="PANTHER" id="PTHR43808">
    <property type="entry name" value="ACETYLORNITHINE DEACETYLASE"/>
    <property type="match status" value="1"/>
</dbReference>
<evidence type="ECO:0000256" key="1">
    <source>
        <dbReference type="ARBA" id="ARBA00001947"/>
    </source>
</evidence>
<dbReference type="SUPFAM" id="SSF55031">
    <property type="entry name" value="Bacterial exopeptidase dimerisation domain"/>
    <property type="match status" value="1"/>
</dbReference>
<organism evidence="7 8">
    <name type="scientific">Actinomycetospora chlora</name>
    <dbReference type="NCBI Taxonomy" id="663608"/>
    <lineage>
        <taxon>Bacteria</taxon>
        <taxon>Bacillati</taxon>
        <taxon>Actinomycetota</taxon>
        <taxon>Actinomycetes</taxon>
        <taxon>Pseudonocardiales</taxon>
        <taxon>Pseudonocardiaceae</taxon>
        <taxon>Actinomycetospora</taxon>
    </lineage>
</organism>
<keyword evidence="8" id="KW-1185">Reference proteome</keyword>
<comment type="cofactor">
    <cofactor evidence="1">
        <name>Zn(2+)</name>
        <dbReference type="ChEBI" id="CHEBI:29105"/>
    </cofactor>
</comment>
<comment type="similarity">
    <text evidence="2">Belongs to the peptidase M20A family.</text>
</comment>
<dbReference type="Pfam" id="PF07687">
    <property type="entry name" value="M20_dimer"/>
    <property type="match status" value="1"/>
</dbReference>
<comment type="caution">
    <text evidence="7">The sequence shown here is derived from an EMBL/GenBank/DDBJ whole genome shotgun (WGS) entry which is preliminary data.</text>
</comment>
<dbReference type="Pfam" id="PF01546">
    <property type="entry name" value="Peptidase_M20"/>
    <property type="match status" value="1"/>
</dbReference>
<feature type="domain" description="Peptidase M20 dimerisation" evidence="6">
    <location>
        <begin position="162"/>
        <end position="260"/>
    </location>
</feature>
<dbReference type="Gene3D" id="3.40.630.10">
    <property type="entry name" value="Zn peptidases"/>
    <property type="match status" value="1"/>
</dbReference>
<sequence>MSALDLAAELVRLDTRGGGERAAADLLAGRLDDAGLAVTVHETRAGRANLVARHGDDTPVTLTGHLDTVPADAAVWSFDPLAGDVVDGRLRGRGSSDMKAGVAAAVVAAADHVRAGGRGVQVVLTFGEETGCEGAREIPAGTLAPSRTLLVAEPTANHVVLGHKGVLWLALRATGVPAHGSRPDLGHNALVDLARAAVRVHEHDAWPTSPTHGATTANVGMMRAGVQPNVVPDRAELTVDLRLVPGDTPDAAEATVVDLAGVAVETERLVELPLIDTDPARVARVVELLGGGTPRYATYFTDASVLAAALGDADTVVFGPGDPEQAHVTDETAPAGLVEPAADAFRRVLAALT</sequence>
<dbReference type="InterPro" id="IPR002933">
    <property type="entry name" value="Peptidase_M20"/>
</dbReference>
<dbReference type="EMBL" id="BAABHO010000047">
    <property type="protein sequence ID" value="GAA4804310.1"/>
    <property type="molecule type" value="Genomic_DNA"/>
</dbReference>
<gene>
    <name evidence="7" type="ORF">GCM10023200_47020</name>
</gene>
<dbReference type="PANTHER" id="PTHR43808:SF8">
    <property type="entry name" value="PEPTIDASE M20 DIMERISATION DOMAIN-CONTAINING PROTEIN"/>
    <property type="match status" value="1"/>
</dbReference>
<evidence type="ECO:0000256" key="5">
    <source>
        <dbReference type="ARBA" id="ARBA00022833"/>
    </source>
</evidence>
<evidence type="ECO:0000256" key="4">
    <source>
        <dbReference type="ARBA" id="ARBA00022801"/>
    </source>
</evidence>
<dbReference type="PROSITE" id="PS00759">
    <property type="entry name" value="ARGE_DAPE_CPG2_2"/>
    <property type="match status" value="1"/>
</dbReference>
<keyword evidence="3" id="KW-0479">Metal-binding</keyword>
<accession>A0ABP9C340</accession>
<keyword evidence="4" id="KW-0378">Hydrolase</keyword>
<dbReference type="InterPro" id="IPR036264">
    <property type="entry name" value="Bact_exopeptidase_dim_dom"/>
</dbReference>
<dbReference type="InterPro" id="IPR011650">
    <property type="entry name" value="Peptidase_M20_dimer"/>
</dbReference>
<evidence type="ECO:0000259" key="6">
    <source>
        <dbReference type="Pfam" id="PF07687"/>
    </source>
</evidence>
<keyword evidence="5" id="KW-0862">Zinc</keyword>
<evidence type="ECO:0000256" key="3">
    <source>
        <dbReference type="ARBA" id="ARBA00022723"/>
    </source>
</evidence>
<proteinExistence type="inferred from homology"/>
<evidence type="ECO:0000313" key="7">
    <source>
        <dbReference type="EMBL" id="GAA4804310.1"/>
    </source>
</evidence>
<protein>
    <submittedName>
        <fullName evidence="7">M20 family metallopeptidase</fullName>
    </submittedName>
</protein>
<evidence type="ECO:0000313" key="8">
    <source>
        <dbReference type="Proteomes" id="UP001500928"/>
    </source>
</evidence>
<dbReference type="SUPFAM" id="SSF53187">
    <property type="entry name" value="Zn-dependent exopeptidases"/>
    <property type="match status" value="1"/>
</dbReference>
<reference evidence="8" key="1">
    <citation type="journal article" date="2019" name="Int. J. Syst. Evol. Microbiol.">
        <title>The Global Catalogue of Microorganisms (GCM) 10K type strain sequencing project: providing services to taxonomists for standard genome sequencing and annotation.</title>
        <authorList>
            <consortium name="The Broad Institute Genomics Platform"/>
            <consortium name="The Broad Institute Genome Sequencing Center for Infectious Disease"/>
            <person name="Wu L."/>
            <person name="Ma J."/>
        </authorList>
    </citation>
    <scope>NUCLEOTIDE SEQUENCE [LARGE SCALE GENOMIC DNA]</scope>
    <source>
        <strain evidence="8">JCM 17979</strain>
    </source>
</reference>
<dbReference type="InterPro" id="IPR050072">
    <property type="entry name" value="Peptidase_M20A"/>
</dbReference>
<dbReference type="RefSeq" id="WP_345421271.1">
    <property type="nucleotide sequence ID" value="NZ_BAABHO010000047.1"/>
</dbReference>
<name>A0ABP9C340_9PSEU</name>